<gene>
    <name evidence="1" type="ORF">L602_000500001240</name>
</gene>
<keyword evidence="2" id="KW-1185">Reference proteome</keyword>
<dbReference type="EMBL" id="VLJN01000045">
    <property type="protein sequence ID" value="TWG80478.1"/>
    <property type="molecule type" value="Genomic_DNA"/>
</dbReference>
<name>A0A562B620_9BURK</name>
<sequence length="239" mass="25555">MSHTEAGKLGDVTIRKARVGCFGFVGVLWEKLMATLFGRQHVAPAADFSSALVNARATLAFGLAADLGHERPAVRQRAHDAVARLLTQLEPVLAACRRPGLGRGSVLVTHKDALADLHRHLRALLFDSGHLLHRDELLALEGALRGWAPAISNACAAAIELQQVAALCRLDIDKGESTSVHGRTLALIAVAQAQKLVQSAGDRDAQNRAAKELVEGVLRHGGTRSLQSIPVVDWSTQHP</sequence>
<reference evidence="1 2" key="1">
    <citation type="submission" date="2019-07" db="EMBL/GenBank/DDBJ databases">
        <title>Genome sequencing of lignin-degrading bacterial isolates.</title>
        <authorList>
            <person name="Gladden J."/>
        </authorList>
    </citation>
    <scope>NUCLEOTIDE SEQUENCE [LARGE SCALE GENOMIC DNA]</scope>
    <source>
        <strain evidence="1 2">J11</strain>
    </source>
</reference>
<dbReference type="Proteomes" id="UP000318141">
    <property type="component" value="Unassembled WGS sequence"/>
</dbReference>
<evidence type="ECO:0000313" key="2">
    <source>
        <dbReference type="Proteomes" id="UP000318141"/>
    </source>
</evidence>
<comment type="caution">
    <text evidence="1">The sequence shown here is derived from an EMBL/GenBank/DDBJ whole genome shotgun (WGS) entry which is preliminary data.</text>
</comment>
<organism evidence="1 2">
    <name type="scientific">Cupriavidus gilardii J11</name>
    <dbReference type="NCBI Taxonomy" id="936133"/>
    <lineage>
        <taxon>Bacteria</taxon>
        <taxon>Pseudomonadati</taxon>
        <taxon>Pseudomonadota</taxon>
        <taxon>Betaproteobacteria</taxon>
        <taxon>Burkholderiales</taxon>
        <taxon>Burkholderiaceae</taxon>
        <taxon>Cupriavidus</taxon>
    </lineage>
</organism>
<proteinExistence type="predicted"/>
<dbReference type="AlphaFoldDB" id="A0A562B620"/>
<protein>
    <submittedName>
        <fullName evidence="1">Uncharacterized protein</fullName>
    </submittedName>
</protein>
<accession>A0A562B620</accession>
<evidence type="ECO:0000313" key="1">
    <source>
        <dbReference type="EMBL" id="TWG80478.1"/>
    </source>
</evidence>